<protein>
    <submittedName>
        <fullName evidence="1">Uncharacterized protein</fullName>
    </submittedName>
</protein>
<reference evidence="1 2" key="1">
    <citation type="journal article" date="2019" name="Nat. Med.">
        <title>A library of human gut bacterial isolates paired with longitudinal multiomics data enables mechanistic microbiome research.</title>
        <authorList>
            <person name="Poyet M."/>
            <person name="Groussin M."/>
            <person name="Gibbons S.M."/>
            <person name="Avila-Pacheco J."/>
            <person name="Jiang X."/>
            <person name="Kearney S.M."/>
            <person name="Perrotta A.R."/>
            <person name="Berdy B."/>
            <person name="Zhao S."/>
            <person name="Lieberman T.D."/>
            <person name="Swanson P.K."/>
            <person name="Smith M."/>
            <person name="Roesemann S."/>
            <person name="Alexander J.E."/>
            <person name="Rich S.A."/>
            <person name="Livny J."/>
            <person name="Vlamakis H."/>
            <person name="Clish C."/>
            <person name="Bullock K."/>
            <person name="Deik A."/>
            <person name="Scott J."/>
            <person name="Pierce K.A."/>
            <person name="Xavier R.J."/>
            <person name="Alm E.J."/>
        </authorList>
    </citation>
    <scope>NUCLEOTIDE SEQUENCE [LARGE SCALE GENOMIC DNA]</scope>
    <source>
        <strain evidence="1 2">BIOML-A160</strain>
    </source>
</reference>
<comment type="caution">
    <text evidence="1">The sequence shown here is derived from an EMBL/GenBank/DDBJ whole genome shotgun (WGS) entry which is preliminary data.</text>
</comment>
<dbReference type="RefSeq" id="WP_211478905.1">
    <property type="nucleotide sequence ID" value="NZ_CP072224.1"/>
</dbReference>
<gene>
    <name evidence="1" type="ORF">GAN75_03120</name>
</gene>
<sequence length="247" mass="29189">MRIKTVCQKCFWEGILSESSIWENIILQDNFLHHFKCKNGHDNLVLIQAFKFEILFESGLCAIRDNYYLEAVLSLTASLERFYEFTIKILSISNGLSEKDFKLLYNQISNQSERQLGAFLFIYSYAYKKIPEFLLDNKYKNFRNKVVHKGYLPNEKEVKEYAEAIYKIIKHYYIELLQNYKEFIFNQYTKEVGAQMEANKSIIEKLGVQITTLSPAFVLSLARPLDEFEKQDFESCFEHVKSVLYCD</sequence>
<dbReference type="AlphaFoldDB" id="A0A7J5K1S8"/>
<name>A0A7J5K1S8_BACT4</name>
<organism evidence="1 2">
    <name type="scientific">Bacteroides thetaiotaomicron</name>
    <dbReference type="NCBI Taxonomy" id="818"/>
    <lineage>
        <taxon>Bacteria</taxon>
        <taxon>Pseudomonadati</taxon>
        <taxon>Bacteroidota</taxon>
        <taxon>Bacteroidia</taxon>
        <taxon>Bacteroidales</taxon>
        <taxon>Bacteroidaceae</taxon>
        <taxon>Bacteroides</taxon>
    </lineage>
</organism>
<proteinExistence type="predicted"/>
<evidence type="ECO:0000313" key="1">
    <source>
        <dbReference type="EMBL" id="KAB4458083.1"/>
    </source>
</evidence>
<dbReference type="Proteomes" id="UP000436825">
    <property type="component" value="Unassembled WGS sequence"/>
</dbReference>
<dbReference type="EMBL" id="WCRW01000002">
    <property type="protein sequence ID" value="KAB4458083.1"/>
    <property type="molecule type" value="Genomic_DNA"/>
</dbReference>
<evidence type="ECO:0000313" key="2">
    <source>
        <dbReference type="Proteomes" id="UP000436825"/>
    </source>
</evidence>
<accession>A0A7J5K1S8</accession>